<evidence type="ECO:0000259" key="1">
    <source>
        <dbReference type="Pfam" id="PF00005"/>
    </source>
</evidence>
<dbReference type="PANTHER" id="PTHR43514">
    <property type="entry name" value="ABC TRANSPORTER I FAMILY MEMBER 10"/>
    <property type="match status" value="1"/>
</dbReference>
<dbReference type="AlphaFoldDB" id="A0A839IY74"/>
<accession>A0A839IY74</accession>
<dbReference type="RefSeq" id="WP_182812759.1">
    <property type="nucleotide sequence ID" value="NZ_JACJFM010000344.1"/>
</dbReference>
<dbReference type="Proteomes" id="UP000565262">
    <property type="component" value="Unassembled WGS sequence"/>
</dbReference>
<dbReference type="InterPro" id="IPR027417">
    <property type="entry name" value="P-loop_NTPase"/>
</dbReference>
<proteinExistence type="predicted"/>
<keyword evidence="2" id="KW-0067">ATP-binding</keyword>
<dbReference type="PANTHER" id="PTHR43514:SF4">
    <property type="entry name" value="ABC TRANSPORTER I FAMILY MEMBER 10"/>
    <property type="match status" value="1"/>
</dbReference>
<dbReference type="GO" id="GO:0005524">
    <property type="term" value="F:ATP binding"/>
    <property type="evidence" value="ECO:0007669"/>
    <property type="project" value="UniProtKB-KW"/>
</dbReference>
<evidence type="ECO:0000313" key="2">
    <source>
        <dbReference type="EMBL" id="MBB1489898.1"/>
    </source>
</evidence>
<keyword evidence="2" id="KW-0547">Nucleotide-binding</keyword>
<gene>
    <name evidence="2" type="ORF">H4O21_25175</name>
</gene>
<dbReference type="Pfam" id="PF00005">
    <property type="entry name" value="ABC_tran"/>
    <property type="match status" value="1"/>
</dbReference>
<feature type="non-terminal residue" evidence="2">
    <location>
        <position position="70"/>
    </location>
</feature>
<sequence length="70" mass="7721">MLIIIQFRGVAAPAGKQLGIRHLLDRHPEQLSGGEQQRVAIARTLATQPDMLLLDEPLAALDNARKQEIL</sequence>
<dbReference type="SUPFAM" id="SSF52540">
    <property type="entry name" value="P-loop containing nucleoside triphosphate hydrolases"/>
    <property type="match status" value="1"/>
</dbReference>
<organism evidence="2 3">
    <name type="scientific">Oceanospirillum sediminis</name>
    <dbReference type="NCBI Taxonomy" id="2760088"/>
    <lineage>
        <taxon>Bacteria</taxon>
        <taxon>Pseudomonadati</taxon>
        <taxon>Pseudomonadota</taxon>
        <taxon>Gammaproteobacteria</taxon>
        <taxon>Oceanospirillales</taxon>
        <taxon>Oceanospirillaceae</taxon>
        <taxon>Oceanospirillum</taxon>
    </lineage>
</organism>
<dbReference type="GO" id="GO:0016887">
    <property type="term" value="F:ATP hydrolysis activity"/>
    <property type="evidence" value="ECO:0007669"/>
    <property type="project" value="InterPro"/>
</dbReference>
<feature type="domain" description="ABC transporter" evidence="1">
    <location>
        <begin position="14"/>
        <end position="59"/>
    </location>
</feature>
<evidence type="ECO:0000313" key="3">
    <source>
        <dbReference type="Proteomes" id="UP000565262"/>
    </source>
</evidence>
<comment type="caution">
    <text evidence="2">The sequence shown here is derived from an EMBL/GenBank/DDBJ whole genome shotgun (WGS) entry which is preliminary data.</text>
</comment>
<reference evidence="2 3" key="1">
    <citation type="submission" date="2020-08" db="EMBL/GenBank/DDBJ databases">
        <title>Oceanospirillum sp. nov. isolated from marine sediment.</title>
        <authorList>
            <person name="Ji X."/>
        </authorList>
    </citation>
    <scope>NUCLEOTIDE SEQUENCE [LARGE SCALE GENOMIC DNA]</scope>
    <source>
        <strain evidence="2 3">D5</strain>
    </source>
</reference>
<dbReference type="InterPro" id="IPR050334">
    <property type="entry name" value="Molybdenum_import_ModC"/>
</dbReference>
<protein>
    <submittedName>
        <fullName evidence="2">ATP-binding cassette domain-containing protein</fullName>
    </submittedName>
</protein>
<name>A0A839IY74_9GAMM</name>
<keyword evidence="3" id="KW-1185">Reference proteome</keyword>
<dbReference type="Gene3D" id="3.40.50.300">
    <property type="entry name" value="P-loop containing nucleotide triphosphate hydrolases"/>
    <property type="match status" value="1"/>
</dbReference>
<dbReference type="InterPro" id="IPR003439">
    <property type="entry name" value="ABC_transporter-like_ATP-bd"/>
</dbReference>
<dbReference type="EMBL" id="JACJFM010000344">
    <property type="protein sequence ID" value="MBB1489898.1"/>
    <property type="molecule type" value="Genomic_DNA"/>
</dbReference>